<dbReference type="SUPFAM" id="SSF54786">
    <property type="entry name" value="YcfA/nrd intein domain"/>
    <property type="match status" value="1"/>
</dbReference>
<dbReference type="GO" id="GO:0004519">
    <property type="term" value="F:endonuclease activity"/>
    <property type="evidence" value="ECO:0007669"/>
    <property type="project" value="UniProtKB-KW"/>
</dbReference>
<dbReference type="Gene3D" id="3.30.920.30">
    <property type="entry name" value="Hypothetical protein"/>
    <property type="match status" value="1"/>
</dbReference>
<accession>D5BY13</accession>
<evidence type="ECO:0000256" key="7">
    <source>
        <dbReference type="ARBA" id="ARBA00023016"/>
    </source>
</evidence>
<dbReference type="GO" id="GO:0003729">
    <property type="term" value="F:mRNA binding"/>
    <property type="evidence" value="ECO:0007669"/>
    <property type="project" value="InterPro"/>
</dbReference>
<keyword evidence="5" id="KW-0378">Hydrolase</keyword>
<comment type="similarity">
    <text evidence="1">Belongs to the HicA mRNA interferase family.</text>
</comment>
<dbReference type="PANTHER" id="PTHR34873">
    <property type="entry name" value="SSR1766 PROTEIN"/>
    <property type="match status" value="1"/>
</dbReference>
<evidence type="ECO:0000256" key="2">
    <source>
        <dbReference type="ARBA" id="ARBA00022649"/>
    </source>
</evidence>
<evidence type="ECO:0000256" key="1">
    <source>
        <dbReference type="ARBA" id="ARBA00006620"/>
    </source>
</evidence>
<dbReference type="RefSeq" id="WP_013033778.1">
    <property type="nucleotide sequence ID" value="NC_013960.1"/>
</dbReference>
<dbReference type="STRING" id="472759.Nhal_2859"/>
<evidence type="ECO:0000313" key="8">
    <source>
        <dbReference type="EMBL" id="ADE15924.1"/>
    </source>
</evidence>
<keyword evidence="2" id="KW-1277">Toxin-antitoxin system</keyword>
<organism evidence="8 9">
    <name type="scientific">Nitrosococcus halophilus (strain Nc4)</name>
    <dbReference type="NCBI Taxonomy" id="472759"/>
    <lineage>
        <taxon>Bacteria</taxon>
        <taxon>Pseudomonadati</taxon>
        <taxon>Pseudomonadota</taxon>
        <taxon>Gammaproteobacteria</taxon>
        <taxon>Chromatiales</taxon>
        <taxon>Chromatiaceae</taxon>
        <taxon>Nitrosococcus</taxon>
    </lineage>
</organism>
<evidence type="ECO:0000313" key="9">
    <source>
        <dbReference type="Proteomes" id="UP000001844"/>
    </source>
</evidence>
<dbReference type="eggNOG" id="COG1724">
    <property type="taxonomic scope" value="Bacteria"/>
</dbReference>
<protein>
    <submittedName>
        <fullName evidence="8">YcfA family protein</fullName>
    </submittedName>
</protein>
<dbReference type="KEGG" id="nhl:Nhal_2859"/>
<evidence type="ECO:0000256" key="4">
    <source>
        <dbReference type="ARBA" id="ARBA00022759"/>
    </source>
</evidence>
<dbReference type="Proteomes" id="UP000001844">
    <property type="component" value="Chromosome"/>
</dbReference>
<keyword evidence="9" id="KW-1185">Reference proteome</keyword>
<dbReference type="PANTHER" id="PTHR34873:SF3">
    <property type="entry name" value="ADDICTION MODULE TOXIN, HICA FAMILY"/>
    <property type="match status" value="1"/>
</dbReference>
<proteinExistence type="inferred from homology"/>
<evidence type="ECO:0000256" key="5">
    <source>
        <dbReference type="ARBA" id="ARBA00022801"/>
    </source>
</evidence>
<dbReference type="EMBL" id="CP001798">
    <property type="protein sequence ID" value="ADE15924.1"/>
    <property type="molecule type" value="Genomic_DNA"/>
</dbReference>
<reference evidence="9" key="1">
    <citation type="submission" date="2010-04" db="EMBL/GenBank/DDBJ databases">
        <title>Complete genome sequence of Nitrosococcus halophilus Nc4, a salt-adapted, aerobic obligate ammonia-oxidizing sulfur purple bacterium.</title>
        <authorList>
            <consortium name="US DOE Joint Genome Institute"/>
            <person name="Campbell M.A."/>
            <person name="Malfatti S.A."/>
            <person name="Chain P.S.G."/>
            <person name="Heidelberg J.F."/>
            <person name="Ward B.B."/>
            <person name="Klotz M.G."/>
        </authorList>
    </citation>
    <scope>NUCLEOTIDE SEQUENCE [LARGE SCALE GENOMIC DNA]</scope>
    <source>
        <strain evidence="9">Nc4</strain>
    </source>
</reference>
<keyword evidence="3" id="KW-0540">Nuclease</keyword>
<evidence type="ECO:0000256" key="6">
    <source>
        <dbReference type="ARBA" id="ARBA00022884"/>
    </source>
</evidence>
<dbReference type="GO" id="GO:0016787">
    <property type="term" value="F:hydrolase activity"/>
    <property type="evidence" value="ECO:0007669"/>
    <property type="project" value="UniProtKB-KW"/>
</dbReference>
<dbReference type="InterPro" id="IPR038570">
    <property type="entry name" value="HicA_sf"/>
</dbReference>
<dbReference type="Pfam" id="PF07927">
    <property type="entry name" value="HicA_toxin"/>
    <property type="match status" value="1"/>
</dbReference>
<keyword evidence="6" id="KW-0694">RNA-binding</keyword>
<keyword evidence="7" id="KW-0346">Stress response</keyword>
<dbReference type="InterPro" id="IPR012933">
    <property type="entry name" value="HicA_mRNA_interferase"/>
</dbReference>
<gene>
    <name evidence="8" type="ordered locus">Nhal_2859</name>
</gene>
<evidence type="ECO:0000256" key="3">
    <source>
        <dbReference type="ARBA" id="ARBA00022722"/>
    </source>
</evidence>
<dbReference type="OrthoDB" id="308644at2"/>
<dbReference type="HOGENOM" id="CLU_164851_4_0_6"/>
<keyword evidence="4" id="KW-0255">Endonuclease</keyword>
<dbReference type="AlphaFoldDB" id="D5BY13"/>
<sequence>MKSVSGKRLCQILKKHGWELQRARGSHHIYAKSDNPTILTVPLHGNRELKIGTFRRLPKDAGLTENDLK</sequence>
<name>D5BY13_NITHN</name>